<evidence type="ECO:0000313" key="2">
    <source>
        <dbReference type="Proteomes" id="UP000002316"/>
    </source>
</evidence>
<accession>C9ZUQ6</accession>
<dbReference type="EMBL" id="FN554971">
    <property type="protein sequence ID" value="CBH13144.1"/>
    <property type="molecule type" value="Genomic_DNA"/>
</dbReference>
<organism evidence="1 2">
    <name type="scientific">Trypanosoma brucei gambiense (strain MHOM/CI/86/DAL972)</name>
    <dbReference type="NCBI Taxonomy" id="679716"/>
    <lineage>
        <taxon>Eukaryota</taxon>
        <taxon>Discoba</taxon>
        <taxon>Euglenozoa</taxon>
        <taxon>Kinetoplastea</taxon>
        <taxon>Metakinetoplastina</taxon>
        <taxon>Trypanosomatida</taxon>
        <taxon>Trypanosomatidae</taxon>
        <taxon>Trypanosoma</taxon>
    </lineage>
</organism>
<dbReference type="KEGG" id="tbg:TbgDal_VIII930"/>
<evidence type="ECO:0000313" key="1">
    <source>
        <dbReference type="EMBL" id="CBH13144.1"/>
    </source>
</evidence>
<dbReference type="GeneID" id="23864128"/>
<sequence length="156" mass="17464">MCGSAFSVAYVLGFVLPFDWESRCLECAAVLWTVGILLSRGLTKKKKNRTVAQSLPTTVDLCGHYRAKGFWFGCSVSPLCARRKPTKRCHFSATQRVSQRTQETLLIISTVFPRSFVYLRGRVTVEFVDVVRNLMNLSKMLSGAVLGFETGGQVRF</sequence>
<dbReference type="Proteomes" id="UP000002316">
    <property type="component" value="Chromosome 8"/>
</dbReference>
<name>C9ZUQ6_TRYB9</name>
<gene>
    <name evidence="1" type="ORF">TbgDal_VIII930</name>
</gene>
<reference evidence="2" key="1">
    <citation type="journal article" date="2010" name="PLoS Negl. Trop. Dis.">
        <title>The genome sequence of Trypanosoma brucei gambiense, causative agent of chronic human african trypanosomiasis.</title>
        <authorList>
            <person name="Jackson A.P."/>
            <person name="Sanders M."/>
            <person name="Berry A."/>
            <person name="McQuillan J."/>
            <person name="Aslett M.A."/>
            <person name="Quail M.A."/>
            <person name="Chukualim B."/>
            <person name="Capewell P."/>
            <person name="MacLeod A."/>
            <person name="Melville S.E."/>
            <person name="Gibson W."/>
            <person name="Barry J.D."/>
            <person name="Berriman M."/>
            <person name="Hertz-Fowler C."/>
        </authorList>
    </citation>
    <scope>NUCLEOTIDE SEQUENCE [LARGE SCALE GENOMIC DNA]</scope>
    <source>
        <strain evidence="2">MHOM/CI/86/DAL972</strain>
    </source>
</reference>
<proteinExistence type="predicted"/>
<dbReference type="RefSeq" id="XP_011775421.1">
    <property type="nucleotide sequence ID" value="XM_011777119.1"/>
</dbReference>
<dbReference type="AlphaFoldDB" id="C9ZUQ6"/>
<protein>
    <submittedName>
        <fullName evidence="1">Uncharacterized protein</fullName>
    </submittedName>
</protein>